<keyword evidence="6" id="KW-1185">Reference proteome</keyword>
<evidence type="ECO:0000256" key="2">
    <source>
        <dbReference type="ARBA" id="ARBA00022723"/>
    </source>
</evidence>
<dbReference type="GO" id="GO:0005829">
    <property type="term" value="C:cytosol"/>
    <property type="evidence" value="ECO:0007669"/>
    <property type="project" value="TreeGrafter"/>
</dbReference>
<feature type="binding site" evidence="4">
    <location>
        <position position="209"/>
    </location>
    <ligand>
        <name>a divalent metal cation</name>
        <dbReference type="ChEBI" id="CHEBI:60240"/>
        <label>1</label>
    </ligand>
</feature>
<protein>
    <submittedName>
        <fullName evidence="5">TatD DNase family protein</fullName>
    </submittedName>
</protein>
<dbReference type="GO" id="GO:0016788">
    <property type="term" value="F:hydrolase activity, acting on ester bonds"/>
    <property type="evidence" value="ECO:0007669"/>
    <property type="project" value="InterPro"/>
</dbReference>
<feature type="binding site" evidence="4">
    <location>
        <position position="9"/>
    </location>
    <ligand>
        <name>a divalent metal cation</name>
        <dbReference type="ChEBI" id="CHEBI:60240"/>
        <label>1</label>
    </ligand>
</feature>
<evidence type="ECO:0000313" key="5">
    <source>
        <dbReference type="EMBL" id="SFE77944.1"/>
    </source>
</evidence>
<dbReference type="PROSITE" id="PS01091">
    <property type="entry name" value="TATD_3"/>
    <property type="match status" value="1"/>
</dbReference>
<feature type="binding site" evidence="4">
    <location>
        <position position="130"/>
    </location>
    <ligand>
        <name>a divalent metal cation</name>
        <dbReference type="ChEBI" id="CHEBI:60240"/>
        <label>2</label>
    </ligand>
</feature>
<keyword evidence="2 4" id="KW-0479">Metal-binding</keyword>
<dbReference type="PIRSF" id="PIRSF005902">
    <property type="entry name" value="DNase_TatD"/>
    <property type="match status" value="1"/>
</dbReference>
<dbReference type="Gene3D" id="3.20.20.140">
    <property type="entry name" value="Metal-dependent hydrolases"/>
    <property type="match status" value="1"/>
</dbReference>
<feature type="binding site" evidence="4">
    <location>
        <position position="94"/>
    </location>
    <ligand>
        <name>a divalent metal cation</name>
        <dbReference type="ChEBI" id="CHEBI:60240"/>
        <label>1</label>
    </ligand>
</feature>
<evidence type="ECO:0000256" key="1">
    <source>
        <dbReference type="ARBA" id="ARBA00009275"/>
    </source>
</evidence>
<dbReference type="InterPro" id="IPR018228">
    <property type="entry name" value="DNase_TatD-rel_CS"/>
</dbReference>
<comment type="similarity">
    <text evidence="1">Belongs to the metallo-dependent hydrolases superfamily. TatD-type hydrolase family.</text>
</comment>
<keyword evidence="3" id="KW-0378">Hydrolase</keyword>
<reference evidence="5 6" key="1">
    <citation type="submission" date="2016-10" db="EMBL/GenBank/DDBJ databases">
        <authorList>
            <person name="de Groot N.N."/>
        </authorList>
    </citation>
    <scope>NUCLEOTIDE SEQUENCE [LARGE SCALE GENOMIC DNA]</scope>
    <source>
        <strain evidence="5 6">DSM 26130</strain>
    </source>
</reference>
<dbReference type="GO" id="GO:0004536">
    <property type="term" value="F:DNA nuclease activity"/>
    <property type="evidence" value="ECO:0007669"/>
    <property type="project" value="InterPro"/>
</dbReference>
<gene>
    <name evidence="5" type="ORF">SAMN05216167_11975</name>
</gene>
<dbReference type="CDD" id="cd01310">
    <property type="entry name" value="TatD_DNAse"/>
    <property type="match status" value="1"/>
</dbReference>
<dbReference type="InterPro" id="IPR001130">
    <property type="entry name" value="TatD-like"/>
</dbReference>
<dbReference type="AlphaFoldDB" id="A0A1I2DBP3"/>
<dbReference type="OrthoDB" id="9810005at2"/>
<organism evidence="5 6">
    <name type="scientific">Spirosoma endophyticum</name>
    <dbReference type="NCBI Taxonomy" id="662367"/>
    <lineage>
        <taxon>Bacteria</taxon>
        <taxon>Pseudomonadati</taxon>
        <taxon>Bacteroidota</taxon>
        <taxon>Cytophagia</taxon>
        <taxon>Cytophagales</taxon>
        <taxon>Cytophagaceae</taxon>
        <taxon>Spirosoma</taxon>
    </lineage>
</organism>
<proteinExistence type="inferred from homology"/>
<dbReference type="SUPFAM" id="SSF51556">
    <property type="entry name" value="Metallo-dependent hydrolases"/>
    <property type="match status" value="1"/>
</dbReference>
<dbReference type="InterPro" id="IPR015991">
    <property type="entry name" value="TatD/YcfH-like"/>
</dbReference>
<evidence type="ECO:0000256" key="3">
    <source>
        <dbReference type="ARBA" id="ARBA00022801"/>
    </source>
</evidence>
<feature type="binding site" evidence="4">
    <location>
        <position position="160"/>
    </location>
    <ligand>
        <name>a divalent metal cation</name>
        <dbReference type="ChEBI" id="CHEBI:60240"/>
        <label>2</label>
    </ligand>
</feature>
<dbReference type="FunFam" id="3.20.20.140:FF:000005">
    <property type="entry name" value="TatD family hydrolase"/>
    <property type="match status" value="1"/>
</dbReference>
<dbReference type="STRING" id="662367.SAMN05216167_11975"/>
<dbReference type="InterPro" id="IPR032466">
    <property type="entry name" value="Metal_Hydrolase"/>
</dbReference>
<evidence type="ECO:0000313" key="6">
    <source>
        <dbReference type="Proteomes" id="UP000198598"/>
    </source>
</evidence>
<dbReference type="GO" id="GO:0046872">
    <property type="term" value="F:metal ion binding"/>
    <property type="evidence" value="ECO:0007669"/>
    <property type="project" value="UniProtKB-KW"/>
</dbReference>
<dbReference type="EMBL" id="FOLQ01000019">
    <property type="protein sequence ID" value="SFE77944.1"/>
    <property type="molecule type" value="Genomic_DNA"/>
</dbReference>
<feature type="binding site" evidence="4">
    <location>
        <position position="7"/>
    </location>
    <ligand>
        <name>a divalent metal cation</name>
        <dbReference type="ChEBI" id="CHEBI:60240"/>
        <label>1</label>
    </ligand>
</feature>
<evidence type="ECO:0000256" key="4">
    <source>
        <dbReference type="PIRSR" id="PIRSR005902-1"/>
    </source>
</evidence>
<accession>A0A1I2DBP3</accession>
<dbReference type="PANTHER" id="PTHR46124">
    <property type="entry name" value="D-AMINOACYL-TRNA DEACYLASE"/>
    <property type="match status" value="1"/>
</dbReference>
<name>A0A1I2DBP3_9BACT</name>
<dbReference type="NCBIfam" id="TIGR00010">
    <property type="entry name" value="YchF/TatD family DNA exonuclease"/>
    <property type="match status" value="1"/>
</dbReference>
<dbReference type="PANTHER" id="PTHR46124:SF4">
    <property type="entry name" value="HYDROLASE TATD"/>
    <property type="match status" value="1"/>
</dbReference>
<sequence>MTFIDTHAHIYDDQFDDDRDVMLHRAETQLVSQIWMPNCARETVPGMMALAEQYPERCLPMMGLHPAYVTDTFADELANVEDQLSRHAFMAVGEIGLDFYWDMSFVDQQFVAFETQLRWAAEQKLPVSMHTRSGHDRNAFSEAADLIEKLALPGLTGIFHCFVGTLDEANRAINLGFKLGIGGVSTFKNGGLHTVLPHVDLAQLVLETDAPYLAPVPYRGKRNEPSYVQIIAQRIADLKQISLDDVARHTTANALSLLPALYANLLPD</sequence>
<dbReference type="Pfam" id="PF01026">
    <property type="entry name" value="TatD_DNase"/>
    <property type="match status" value="1"/>
</dbReference>
<dbReference type="RefSeq" id="WP_093832735.1">
    <property type="nucleotide sequence ID" value="NZ_FOLQ01000019.1"/>
</dbReference>
<dbReference type="Proteomes" id="UP000198598">
    <property type="component" value="Unassembled WGS sequence"/>
</dbReference>